<evidence type="ECO:0000256" key="7">
    <source>
        <dbReference type="ARBA" id="ARBA00023136"/>
    </source>
</evidence>
<sequence length="707" mass="75685">MATALALLLHHLRHYHLLLLLLLQPIFYSGSEIAPMSDVDALLLLKNSFTDAAALSSWTPATSPCDPKSPWTGVVCIRGVITAIRLSGMGLSGTINVDALSHFTGLRAVSFANNSFTGGIPALGRLTALKSIYLSNNRLSGVIPGEFFDDIDRLKKLWLDGNDFTGPIPYSLSKSTALMELRLENNHFSGTLPALVLPSLSSFNVSNNELEGVIPDVYNKFNASSFMGNKGLCGMPLPSKPCMELENERTVSRKMAALLIVALIVVCLIVYMIAKREKHAKVNEFESSSREMGIGENSLGSPPEKYSRAISVQKNAGHMRMASSMSMRSTNGGSGAATSVSAAGGGGGGAGGTGDLVMVNEGKGAFGLAELMKATAEVMGSSSLGSAYKAVMANGVAVVVKRMRDMNRIGKELFDAELRRLGAFCHPNVLPPLAYHYRKDEKLMVVEYIPKGSLLYVLHGDRGIDHSSLDWPTRTKIARGVARGLAYLHAELPSSEAPHGNLKSSNVLLAPDFEPLLADYGFLALVNPAQAGSTMQAHQSPEVIAGGLVTPRSDIYCLGVLILELLTGKYPSQYLSSANGGIDVVNWVSHFVGEGREAEILDPAIVAGAHPSSLSEMKRLVRVGVECSEADPNRRLELREAVERIEEVAVEAEKAPPPSSAEYRRDGLGEQSSRRAKSVGEISARRMASIGARSARQSDDSVLYTTS</sequence>
<dbReference type="PANTHER" id="PTHR48007">
    <property type="entry name" value="LEUCINE-RICH REPEAT RECEPTOR-LIKE PROTEIN KINASE PXC1"/>
    <property type="match status" value="1"/>
</dbReference>
<dbReference type="InterPro" id="IPR046959">
    <property type="entry name" value="PRK1-6/SRF4-like"/>
</dbReference>
<evidence type="ECO:0000256" key="9">
    <source>
        <dbReference type="SAM" id="Phobius"/>
    </source>
</evidence>
<dbReference type="AlphaFoldDB" id="A0AAQ3L3U0"/>
<evidence type="ECO:0000256" key="3">
    <source>
        <dbReference type="ARBA" id="ARBA00022692"/>
    </source>
</evidence>
<evidence type="ECO:0000256" key="4">
    <source>
        <dbReference type="ARBA" id="ARBA00022729"/>
    </source>
</evidence>
<dbReference type="PANTHER" id="PTHR48007:SF38">
    <property type="entry name" value="LEUCINE-RICH REPEAT PROTEIN KINASE FAMILY PROTEIN"/>
    <property type="match status" value="1"/>
</dbReference>
<feature type="region of interest" description="Disordered" evidence="8">
    <location>
        <begin position="650"/>
        <end position="707"/>
    </location>
</feature>
<dbReference type="Gene3D" id="1.10.510.10">
    <property type="entry name" value="Transferase(Phosphotransferase) domain 1"/>
    <property type="match status" value="1"/>
</dbReference>
<dbReference type="InterPro" id="IPR032675">
    <property type="entry name" value="LRR_dom_sf"/>
</dbReference>
<evidence type="ECO:0000256" key="2">
    <source>
        <dbReference type="ARBA" id="ARBA00022614"/>
    </source>
</evidence>
<dbReference type="SUPFAM" id="SSF52058">
    <property type="entry name" value="L domain-like"/>
    <property type="match status" value="1"/>
</dbReference>
<keyword evidence="6 9" id="KW-1133">Transmembrane helix</keyword>
<organism evidence="12 13">
    <name type="scientific">Canna indica</name>
    <name type="common">Indian-shot</name>
    <dbReference type="NCBI Taxonomy" id="4628"/>
    <lineage>
        <taxon>Eukaryota</taxon>
        <taxon>Viridiplantae</taxon>
        <taxon>Streptophyta</taxon>
        <taxon>Embryophyta</taxon>
        <taxon>Tracheophyta</taxon>
        <taxon>Spermatophyta</taxon>
        <taxon>Magnoliopsida</taxon>
        <taxon>Liliopsida</taxon>
        <taxon>Zingiberales</taxon>
        <taxon>Cannaceae</taxon>
        <taxon>Canna</taxon>
    </lineage>
</organism>
<evidence type="ECO:0000256" key="5">
    <source>
        <dbReference type="ARBA" id="ARBA00022737"/>
    </source>
</evidence>
<keyword evidence="7 9" id="KW-0472">Membrane</keyword>
<feature type="transmembrane region" description="Helical" evidence="9">
    <location>
        <begin position="255"/>
        <end position="274"/>
    </location>
</feature>
<dbReference type="GO" id="GO:0004672">
    <property type="term" value="F:protein kinase activity"/>
    <property type="evidence" value="ECO:0007669"/>
    <property type="project" value="InterPro"/>
</dbReference>
<dbReference type="SUPFAM" id="SSF56112">
    <property type="entry name" value="Protein kinase-like (PK-like)"/>
    <property type="match status" value="1"/>
</dbReference>
<keyword evidence="5" id="KW-0677">Repeat</keyword>
<dbReference type="GO" id="GO:0016020">
    <property type="term" value="C:membrane"/>
    <property type="evidence" value="ECO:0007669"/>
    <property type="project" value="UniProtKB-SubCell"/>
</dbReference>
<keyword evidence="3 9" id="KW-0812">Transmembrane</keyword>
<evidence type="ECO:0000256" key="8">
    <source>
        <dbReference type="SAM" id="MobiDB-lite"/>
    </source>
</evidence>
<evidence type="ECO:0000256" key="1">
    <source>
        <dbReference type="ARBA" id="ARBA00004370"/>
    </source>
</evidence>
<feature type="signal peptide" evidence="10">
    <location>
        <begin position="1"/>
        <end position="30"/>
    </location>
</feature>
<evidence type="ECO:0000256" key="10">
    <source>
        <dbReference type="SAM" id="SignalP"/>
    </source>
</evidence>
<keyword evidence="4 10" id="KW-0732">Signal</keyword>
<dbReference type="Pfam" id="PF08263">
    <property type="entry name" value="LRRNT_2"/>
    <property type="match status" value="1"/>
</dbReference>
<dbReference type="Gene3D" id="3.30.200.20">
    <property type="entry name" value="Phosphorylase Kinase, domain 1"/>
    <property type="match status" value="1"/>
</dbReference>
<gene>
    <name evidence="12" type="ORF">Cni_G28641</name>
</gene>
<keyword evidence="13" id="KW-1185">Reference proteome</keyword>
<dbReference type="EMBL" id="CP136898">
    <property type="protein sequence ID" value="WOL19839.1"/>
    <property type="molecule type" value="Genomic_DNA"/>
</dbReference>
<dbReference type="FunFam" id="3.80.10.10:FF:000400">
    <property type="entry name" value="Nuclear pore complex protein NUP107"/>
    <property type="match status" value="1"/>
</dbReference>
<dbReference type="Pfam" id="PF00069">
    <property type="entry name" value="Pkinase"/>
    <property type="match status" value="1"/>
</dbReference>
<proteinExistence type="predicted"/>
<dbReference type="Gene3D" id="3.80.10.10">
    <property type="entry name" value="Ribonuclease Inhibitor"/>
    <property type="match status" value="2"/>
</dbReference>
<name>A0AAQ3L3U0_9LILI</name>
<feature type="chain" id="PRO_5042913730" description="Protein kinase domain-containing protein" evidence="10">
    <location>
        <begin position="31"/>
        <end position="707"/>
    </location>
</feature>
<protein>
    <recommendedName>
        <fullName evidence="11">Protein kinase domain-containing protein</fullName>
    </recommendedName>
</protein>
<dbReference type="InterPro" id="IPR000719">
    <property type="entry name" value="Prot_kinase_dom"/>
</dbReference>
<evidence type="ECO:0000256" key="6">
    <source>
        <dbReference type="ARBA" id="ARBA00022989"/>
    </source>
</evidence>
<evidence type="ECO:0000313" key="13">
    <source>
        <dbReference type="Proteomes" id="UP001327560"/>
    </source>
</evidence>
<evidence type="ECO:0000259" key="11">
    <source>
        <dbReference type="PROSITE" id="PS50011"/>
    </source>
</evidence>
<dbReference type="Pfam" id="PF00560">
    <property type="entry name" value="LRR_1"/>
    <property type="match status" value="2"/>
</dbReference>
<comment type="subcellular location">
    <subcellularLocation>
        <location evidence="1">Membrane</location>
    </subcellularLocation>
</comment>
<evidence type="ECO:0000313" key="12">
    <source>
        <dbReference type="EMBL" id="WOL19839.1"/>
    </source>
</evidence>
<feature type="domain" description="Protein kinase" evidence="11">
    <location>
        <begin position="373"/>
        <end position="649"/>
    </location>
</feature>
<dbReference type="InterPro" id="IPR013210">
    <property type="entry name" value="LRR_N_plant-typ"/>
</dbReference>
<dbReference type="InterPro" id="IPR001611">
    <property type="entry name" value="Leu-rich_rpt"/>
</dbReference>
<dbReference type="Proteomes" id="UP001327560">
    <property type="component" value="Chromosome 9"/>
</dbReference>
<reference evidence="12 13" key="1">
    <citation type="submission" date="2023-10" db="EMBL/GenBank/DDBJ databases">
        <title>Chromosome-scale genome assembly provides insights into flower coloration mechanisms of Canna indica.</title>
        <authorList>
            <person name="Li C."/>
        </authorList>
    </citation>
    <scope>NUCLEOTIDE SEQUENCE [LARGE SCALE GENOMIC DNA]</scope>
    <source>
        <tissue evidence="12">Flower</tissue>
    </source>
</reference>
<dbReference type="InterPro" id="IPR011009">
    <property type="entry name" value="Kinase-like_dom_sf"/>
</dbReference>
<accession>A0AAQ3L3U0</accession>
<dbReference type="GO" id="GO:0005524">
    <property type="term" value="F:ATP binding"/>
    <property type="evidence" value="ECO:0007669"/>
    <property type="project" value="InterPro"/>
</dbReference>
<dbReference type="PROSITE" id="PS50011">
    <property type="entry name" value="PROTEIN_KINASE_DOM"/>
    <property type="match status" value="1"/>
</dbReference>
<keyword evidence="2" id="KW-0433">Leucine-rich repeat</keyword>